<gene>
    <name evidence="1" type="ORF">BV22DRAFT_1131465</name>
</gene>
<reference evidence="1" key="1">
    <citation type="journal article" date="2021" name="New Phytol.">
        <title>Evolutionary innovations through gain and loss of genes in the ectomycorrhizal Boletales.</title>
        <authorList>
            <person name="Wu G."/>
            <person name="Miyauchi S."/>
            <person name="Morin E."/>
            <person name="Kuo A."/>
            <person name="Drula E."/>
            <person name="Varga T."/>
            <person name="Kohler A."/>
            <person name="Feng B."/>
            <person name="Cao Y."/>
            <person name="Lipzen A."/>
            <person name="Daum C."/>
            <person name="Hundley H."/>
            <person name="Pangilinan J."/>
            <person name="Johnson J."/>
            <person name="Barry K."/>
            <person name="LaButti K."/>
            <person name="Ng V."/>
            <person name="Ahrendt S."/>
            <person name="Min B."/>
            <person name="Choi I.G."/>
            <person name="Park H."/>
            <person name="Plett J.M."/>
            <person name="Magnuson J."/>
            <person name="Spatafora J.W."/>
            <person name="Nagy L.G."/>
            <person name="Henrissat B."/>
            <person name="Grigoriev I.V."/>
            <person name="Yang Z.L."/>
            <person name="Xu J."/>
            <person name="Martin F.M."/>
        </authorList>
    </citation>
    <scope>NUCLEOTIDE SEQUENCE</scope>
    <source>
        <strain evidence="1">KUC20120723A-06</strain>
    </source>
</reference>
<protein>
    <submittedName>
        <fullName evidence="1">Class I glutamine amidotransferase-like protein</fullName>
    </submittedName>
</protein>
<name>A0ACB8BAT1_9AGAM</name>
<dbReference type="EMBL" id="MU266486">
    <property type="protein sequence ID" value="KAH7922399.1"/>
    <property type="molecule type" value="Genomic_DNA"/>
</dbReference>
<organism evidence="1 2">
    <name type="scientific">Leucogyrophana mollusca</name>
    <dbReference type="NCBI Taxonomy" id="85980"/>
    <lineage>
        <taxon>Eukaryota</taxon>
        <taxon>Fungi</taxon>
        <taxon>Dikarya</taxon>
        <taxon>Basidiomycota</taxon>
        <taxon>Agaricomycotina</taxon>
        <taxon>Agaricomycetes</taxon>
        <taxon>Agaricomycetidae</taxon>
        <taxon>Boletales</taxon>
        <taxon>Boletales incertae sedis</taxon>
        <taxon>Leucogyrophana</taxon>
    </lineage>
</organism>
<dbReference type="Proteomes" id="UP000790709">
    <property type="component" value="Unassembled WGS sequence"/>
</dbReference>
<accession>A0ACB8BAT1</accession>
<comment type="caution">
    <text evidence="1">The sequence shown here is derived from an EMBL/GenBank/DDBJ whole genome shotgun (WGS) entry which is preliminary data.</text>
</comment>
<sequence>MASIPLPPHSKIALLICDPTKAEFIDSYGNITNLFTGLYTKLLIRFTENTEVSSLLPDVMKSFRIYPFYALDGQLPALSDVDQYDSIIVSGSAFSVNDTDEWIKQLATFLHTTATEHPKVKLIGVCFGHQIISHAVFGKKVGANPKGWEIGPYKVTLNDTGKELFKDADSLNVEMFHHDAVFTQSQLAFFDALCAATPYDSNVPENVAHIWGSSEKTENQGMVSLNKAAEQSGKLNVDDIHVFTSQGHPELTQGMTSYLLDLFENEIPKDAVAEARAQIANFKGILDWYRITMILWALSTRHSVVLSSVGPLLDNPVTVLPPKNESVFVLVT</sequence>
<keyword evidence="2" id="KW-1185">Reference proteome</keyword>
<proteinExistence type="predicted"/>
<evidence type="ECO:0000313" key="2">
    <source>
        <dbReference type="Proteomes" id="UP000790709"/>
    </source>
</evidence>
<evidence type="ECO:0000313" key="1">
    <source>
        <dbReference type="EMBL" id="KAH7922399.1"/>
    </source>
</evidence>